<sequence length="97" mass="9657">MLSAWRSARMDSGSGSSISVGAGDGARADVWLDVGVCRRSLVSIGIGIEGMRGKGGLGRTSSMGILMATLILWAARSAGCAGGVLVLGGGSDDARCI</sequence>
<organism evidence="2 3">
    <name type="scientific">Collybia nuda</name>
    <dbReference type="NCBI Taxonomy" id="64659"/>
    <lineage>
        <taxon>Eukaryota</taxon>
        <taxon>Fungi</taxon>
        <taxon>Dikarya</taxon>
        <taxon>Basidiomycota</taxon>
        <taxon>Agaricomycotina</taxon>
        <taxon>Agaricomycetes</taxon>
        <taxon>Agaricomycetidae</taxon>
        <taxon>Agaricales</taxon>
        <taxon>Tricholomatineae</taxon>
        <taxon>Clitocybaceae</taxon>
        <taxon>Collybia</taxon>
    </lineage>
</organism>
<dbReference type="EMBL" id="MU150236">
    <property type="protein sequence ID" value="KAF9467514.1"/>
    <property type="molecule type" value="Genomic_DNA"/>
</dbReference>
<protein>
    <submittedName>
        <fullName evidence="2">Uncharacterized protein</fullName>
    </submittedName>
</protein>
<name>A0A9P6CP07_9AGAR</name>
<feature type="region of interest" description="Disordered" evidence="1">
    <location>
        <begin position="1"/>
        <end position="23"/>
    </location>
</feature>
<evidence type="ECO:0000313" key="3">
    <source>
        <dbReference type="Proteomes" id="UP000807353"/>
    </source>
</evidence>
<gene>
    <name evidence="2" type="ORF">BDZ94DRAFT_1248286</name>
</gene>
<keyword evidence="3" id="KW-1185">Reference proteome</keyword>
<dbReference type="Proteomes" id="UP000807353">
    <property type="component" value="Unassembled WGS sequence"/>
</dbReference>
<accession>A0A9P6CP07</accession>
<feature type="compositionally biased region" description="Low complexity" evidence="1">
    <location>
        <begin position="11"/>
        <end position="21"/>
    </location>
</feature>
<dbReference type="AlphaFoldDB" id="A0A9P6CP07"/>
<evidence type="ECO:0000256" key="1">
    <source>
        <dbReference type="SAM" id="MobiDB-lite"/>
    </source>
</evidence>
<reference evidence="2" key="1">
    <citation type="submission" date="2020-11" db="EMBL/GenBank/DDBJ databases">
        <authorList>
            <consortium name="DOE Joint Genome Institute"/>
            <person name="Ahrendt S."/>
            <person name="Riley R."/>
            <person name="Andreopoulos W."/>
            <person name="Labutti K."/>
            <person name="Pangilinan J."/>
            <person name="Ruiz-Duenas F.J."/>
            <person name="Barrasa J.M."/>
            <person name="Sanchez-Garcia M."/>
            <person name="Camarero S."/>
            <person name="Miyauchi S."/>
            <person name="Serrano A."/>
            <person name="Linde D."/>
            <person name="Babiker R."/>
            <person name="Drula E."/>
            <person name="Ayuso-Fernandez I."/>
            <person name="Pacheco R."/>
            <person name="Padilla G."/>
            <person name="Ferreira P."/>
            <person name="Barriuso J."/>
            <person name="Kellner H."/>
            <person name="Castanera R."/>
            <person name="Alfaro M."/>
            <person name="Ramirez L."/>
            <person name="Pisabarro A.G."/>
            <person name="Kuo A."/>
            <person name="Tritt A."/>
            <person name="Lipzen A."/>
            <person name="He G."/>
            <person name="Yan M."/>
            <person name="Ng V."/>
            <person name="Cullen D."/>
            <person name="Martin F."/>
            <person name="Rosso M.-N."/>
            <person name="Henrissat B."/>
            <person name="Hibbett D."/>
            <person name="Martinez A.T."/>
            <person name="Grigoriev I.V."/>
        </authorList>
    </citation>
    <scope>NUCLEOTIDE SEQUENCE</scope>
    <source>
        <strain evidence="2">CBS 247.69</strain>
    </source>
</reference>
<comment type="caution">
    <text evidence="2">The sequence shown here is derived from an EMBL/GenBank/DDBJ whole genome shotgun (WGS) entry which is preliminary data.</text>
</comment>
<proteinExistence type="predicted"/>
<evidence type="ECO:0000313" key="2">
    <source>
        <dbReference type="EMBL" id="KAF9467514.1"/>
    </source>
</evidence>